<organism evidence="3 4">
    <name type="scientific">Pomacea canaliculata</name>
    <name type="common">Golden apple snail</name>
    <dbReference type="NCBI Taxonomy" id="400727"/>
    <lineage>
        <taxon>Eukaryota</taxon>
        <taxon>Metazoa</taxon>
        <taxon>Spiralia</taxon>
        <taxon>Lophotrochozoa</taxon>
        <taxon>Mollusca</taxon>
        <taxon>Gastropoda</taxon>
        <taxon>Caenogastropoda</taxon>
        <taxon>Architaenioglossa</taxon>
        <taxon>Ampullarioidea</taxon>
        <taxon>Ampullariidae</taxon>
        <taxon>Pomacea</taxon>
    </lineage>
</organism>
<feature type="region of interest" description="Disordered" evidence="1">
    <location>
        <begin position="646"/>
        <end position="702"/>
    </location>
</feature>
<dbReference type="SUPFAM" id="SSF54695">
    <property type="entry name" value="POZ domain"/>
    <property type="match status" value="1"/>
</dbReference>
<dbReference type="PANTHER" id="PTHR22427:SF7">
    <property type="entry name" value="GH15728P"/>
    <property type="match status" value="1"/>
</dbReference>
<evidence type="ECO:0000313" key="4">
    <source>
        <dbReference type="Proteomes" id="UP000245119"/>
    </source>
</evidence>
<dbReference type="Gene3D" id="3.30.710.10">
    <property type="entry name" value="Potassium Channel Kv1.1, Chain A"/>
    <property type="match status" value="1"/>
</dbReference>
<evidence type="ECO:0000313" key="3">
    <source>
        <dbReference type="EMBL" id="PVD22574.1"/>
    </source>
</evidence>
<dbReference type="Pfam" id="PF00651">
    <property type="entry name" value="BTB"/>
    <property type="match status" value="1"/>
</dbReference>
<dbReference type="PROSITE" id="PS50097">
    <property type="entry name" value="BTB"/>
    <property type="match status" value="1"/>
</dbReference>
<dbReference type="EMBL" id="PZQS01000011">
    <property type="protein sequence ID" value="PVD22574.1"/>
    <property type="molecule type" value="Genomic_DNA"/>
</dbReference>
<dbReference type="CDD" id="cd18286">
    <property type="entry name" value="BTB2_POZ_BTBD8"/>
    <property type="match status" value="1"/>
</dbReference>
<protein>
    <recommendedName>
        <fullName evidence="2">BTB domain-containing protein</fullName>
    </recommendedName>
</protein>
<comment type="caution">
    <text evidence="3">The sequence shown here is derived from an EMBL/GenBank/DDBJ whole genome shotgun (WGS) entry which is preliminary data.</text>
</comment>
<dbReference type="InterPro" id="IPR043225">
    <property type="entry name" value="BACK_BTBD8"/>
</dbReference>
<dbReference type="InterPro" id="IPR011333">
    <property type="entry name" value="SKP1/BTB/POZ_sf"/>
</dbReference>
<sequence>MKTEDVHTDLQFLGGTYMTGGHKIMLKCRTRGLIPESLIHTSDRSQPVIPVNPQTQDELRDLVEMLYTYEEVDADFIFSHLKIDQSRMNEKECNDQALHISHNHQKEVNKGELNDLDSSHETRTSVPKSADFQDIGESLSMNKRWTIEEVLSQNILTVPESHIVHTESQAVSALQILPIIDDPASPLLQSGEGDSLYVQTSNDKDLAHGFDNQVVHEESMKDDRRVKYVHDKTVSEEPTLLFYRPVSRLGADLLWGYLQRVDPDCCLQVEGERYPAHKCILAARCQYFNAMFTGAWSEGQEMDVELQGVRASSVHYLLLYLYGAMVEVPASDLVSVIQMSDMFGMEGLKELLAFQMSQNLCHFFHKPCQRCAQAVSDVLPIAYQYNLSKLFNQCLKWTAKHFRRVFEVPSFATLPALFVDECTKLIIEQMCVDNIIQIILDAHDLTCCLQQSRRAEHLQLKAARILDAAIRFSAANFPAIVHSSRFLSWSKGGAWCVDMLEESFGMAVTLMPVEASCDVYITLRTLLKSTEAQEEKTDLAALGGDSLIARKSVRVLQKTIVTSAQVLHDIDPSLFPSLPQPLEEDCAGTCQRVTKRTDGQTDISHKMSEQMNRRNTAVKGLETEPQISVRKTSQRKVPSLKEIKSGKEKLRTPTRSVARSHSVEADRTKIPASDITPHSHKTTVMGETRSENTPFDGMSQNTKSVKITSEPRAQETEDNHGFPLRNCEAKSDWLDVCGLNVEAIMSINQNIDSITTVPPTECVVVPVVQKLDVQFEIPTD</sequence>
<dbReference type="PANTHER" id="PTHR22427">
    <property type="entry name" value="GH15728P"/>
    <property type="match status" value="1"/>
</dbReference>
<evidence type="ECO:0000259" key="2">
    <source>
        <dbReference type="PROSITE" id="PS50097"/>
    </source>
</evidence>
<dbReference type="OrthoDB" id="409642at2759"/>
<dbReference type="Pfam" id="PF26017">
    <property type="entry name" value="BACK_BTBD8"/>
    <property type="match status" value="1"/>
</dbReference>
<dbReference type="STRING" id="400727.A0A2T7NN39"/>
<dbReference type="SMART" id="SM00225">
    <property type="entry name" value="BTB"/>
    <property type="match status" value="1"/>
</dbReference>
<name>A0A2T7NN39_POMCA</name>
<dbReference type="AlphaFoldDB" id="A0A2T7NN39"/>
<dbReference type="Proteomes" id="UP000245119">
    <property type="component" value="Linkage Group LG11"/>
</dbReference>
<evidence type="ECO:0000256" key="1">
    <source>
        <dbReference type="SAM" id="MobiDB-lite"/>
    </source>
</evidence>
<proteinExistence type="predicted"/>
<reference evidence="3 4" key="1">
    <citation type="submission" date="2018-04" db="EMBL/GenBank/DDBJ databases">
        <title>The genome of golden apple snail Pomacea canaliculata provides insight into stress tolerance and invasive adaptation.</title>
        <authorList>
            <person name="Liu C."/>
            <person name="Liu B."/>
            <person name="Ren Y."/>
            <person name="Zhang Y."/>
            <person name="Wang H."/>
            <person name="Li S."/>
            <person name="Jiang F."/>
            <person name="Yin L."/>
            <person name="Zhang G."/>
            <person name="Qian W."/>
            <person name="Fan W."/>
        </authorList>
    </citation>
    <scope>NUCLEOTIDE SEQUENCE [LARGE SCALE GENOMIC DNA]</scope>
    <source>
        <strain evidence="3">SZHN2017</strain>
        <tissue evidence="3">Muscle</tissue>
    </source>
</reference>
<gene>
    <name evidence="3" type="ORF">C0Q70_18391</name>
</gene>
<keyword evidence="4" id="KW-1185">Reference proteome</keyword>
<dbReference type="InterPro" id="IPR000210">
    <property type="entry name" value="BTB/POZ_dom"/>
</dbReference>
<accession>A0A2T7NN39</accession>
<feature type="domain" description="BTB" evidence="2">
    <location>
        <begin position="263"/>
        <end position="330"/>
    </location>
</feature>